<evidence type="ECO:0000259" key="7">
    <source>
        <dbReference type="PROSITE" id="PS51160"/>
    </source>
</evidence>
<dbReference type="PROSITE" id="PS51160">
    <property type="entry name" value="ACYLPHOSPHATASE_3"/>
    <property type="match status" value="1"/>
</dbReference>
<name>A0A4Q7IVW6_WEIPA</name>
<dbReference type="InterPro" id="IPR001792">
    <property type="entry name" value="Acylphosphatase-like_dom"/>
</dbReference>
<feature type="domain" description="Acylphosphatase-like" evidence="7">
    <location>
        <begin position="4"/>
        <end position="91"/>
    </location>
</feature>
<evidence type="ECO:0000256" key="6">
    <source>
        <dbReference type="RuleBase" id="RU004168"/>
    </source>
</evidence>
<feature type="active site" evidence="5">
    <location>
        <position position="37"/>
    </location>
</feature>
<evidence type="ECO:0000313" key="8">
    <source>
        <dbReference type="EMBL" id="MDF8370293.1"/>
    </source>
</evidence>
<dbReference type="PROSITE" id="PS00150">
    <property type="entry name" value="ACYLPHOSPHATASE_1"/>
    <property type="match status" value="1"/>
</dbReference>
<dbReference type="InterPro" id="IPR017968">
    <property type="entry name" value="Acylphosphatase_CS"/>
</dbReference>
<protein>
    <recommendedName>
        <fullName evidence="3 5">acylphosphatase</fullName>
        <ecNumber evidence="2 5">3.6.1.7</ecNumber>
    </recommendedName>
</protein>
<proteinExistence type="inferred from homology"/>
<dbReference type="GO" id="GO:0003998">
    <property type="term" value="F:acylphosphatase activity"/>
    <property type="evidence" value="ECO:0007669"/>
    <property type="project" value="UniProtKB-EC"/>
</dbReference>
<dbReference type="SUPFAM" id="SSF54975">
    <property type="entry name" value="Acylphosphatase/BLUF domain-like"/>
    <property type="match status" value="1"/>
</dbReference>
<reference evidence="8 9" key="1">
    <citation type="submission" date="2020-03" db="EMBL/GenBank/DDBJ databases">
        <title>Comparative genomics of Weissella paramesenteroides.</title>
        <authorList>
            <person name="Kant R."/>
            <person name="Takala T."/>
            <person name="Saris P."/>
        </authorList>
    </citation>
    <scope>NUCLEOTIDE SEQUENCE [LARGE SCALE GENOMIC DNA]</scope>
    <source>
        <strain evidence="8 9">SJ27-4</strain>
    </source>
</reference>
<dbReference type="EC" id="3.6.1.7" evidence="2 5"/>
<accession>A0A4Q7IVW6</accession>
<dbReference type="InterPro" id="IPR036046">
    <property type="entry name" value="Acylphosphatase-like_dom_sf"/>
</dbReference>
<comment type="catalytic activity">
    <reaction evidence="4 5">
        <text>an acyl phosphate + H2O = a carboxylate + phosphate + H(+)</text>
        <dbReference type="Rhea" id="RHEA:14965"/>
        <dbReference type="ChEBI" id="CHEBI:15377"/>
        <dbReference type="ChEBI" id="CHEBI:15378"/>
        <dbReference type="ChEBI" id="CHEBI:29067"/>
        <dbReference type="ChEBI" id="CHEBI:43474"/>
        <dbReference type="ChEBI" id="CHEBI:59918"/>
        <dbReference type="EC" id="3.6.1.7"/>
    </reaction>
</comment>
<evidence type="ECO:0000256" key="1">
    <source>
        <dbReference type="ARBA" id="ARBA00005614"/>
    </source>
</evidence>
<keyword evidence="5" id="KW-0378">Hydrolase</keyword>
<comment type="caution">
    <text evidence="8">The sequence shown here is derived from an EMBL/GenBank/DDBJ whole genome shotgun (WGS) entry which is preliminary data.</text>
</comment>
<evidence type="ECO:0000256" key="4">
    <source>
        <dbReference type="ARBA" id="ARBA00047645"/>
    </source>
</evidence>
<dbReference type="InterPro" id="IPR020456">
    <property type="entry name" value="Acylphosphatase"/>
</dbReference>
<evidence type="ECO:0000256" key="5">
    <source>
        <dbReference type="PROSITE-ProRule" id="PRU00520"/>
    </source>
</evidence>
<evidence type="ECO:0000256" key="3">
    <source>
        <dbReference type="ARBA" id="ARBA00015991"/>
    </source>
</evidence>
<dbReference type="Pfam" id="PF00708">
    <property type="entry name" value="Acylphosphatase"/>
    <property type="match status" value="1"/>
</dbReference>
<dbReference type="PANTHER" id="PTHR47268:SF4">
    <property type="entry name" value="ACYLPHOSPHATASE"/>
    <property type="match status" value="1"/>
</dbReference>
<comment type="similarity">
    <text evidence="1 6">Belongs to the acylphosphatase family.</text>
</comment>
<dbReference type="RefSeq" id="WP_131474141.1">
    <property type="nucleotide sequence ID" value="NZ_CAXLJE010000001.1"/>
</dbReference>
<sequence>MLVAKKIIVRGRVQGVGFRYSTKIIADKLGIKGRVWNETDGSVHIEAQAESDAMSDFMAKISVSPSPYARVDSVNSKDIPVNEHLHRFRTL</sequence>
<dbReference type="Proteomes" id="UP001215461">
    <property type="component" value="Unassembled WGS sequence"/>
</dbReference>
<feature type="active site" evidence="5">
    <location>
        <position position="19"/>
    </location>
</feature>
<gene>
    <name evidence="8" type="ORF">G9403_01295</name>
</gene>
<dbReference type="EMBL" id="JAANXN010000001">
    <property type="protein sequence ID" value="MDF8370293.1"/>
    <property type="molecule type" value="Genomic_DNA"/>
</dbReference>
<organism evidence="8 9">
    <name type="scientific">Weissella paramesenteroides</name>
    <name type="common">Leuconostoc paramesenteroides</name>
    <dbReference type="NCBI Taxonomy" id="1249"/>
    <lineage>
        <taxon>Bacteria</taxon>
        <taxon>Bacillati</taxon>
        <taxon>Bacillota</taxon>
        <taxon>Bacilli</taxon>
        <taxon>Lactobacillales</taxon>
        <taxon>Lactobacillaceae</taxon>
        <taxon>Weissella</taxon>
    </lineage>
</organism>
<dbReference type="AlphaFoldDB" id="A0A4Q7IVW6"/>
<dbReference type="PANTHER" id="PTHR47268">
    <property type="entry name" value="ACYLPHOSPHATASE"/>
    <property type="match status" value="1"/>
</dbReference>
<evidence type="ECO:0000256" key="2">
    <source>
        <dbReference type="ARBA" id="ARBA00012150"/>
    </source>
</evidence>
<evidence type="ECO:0000313" key="9">
    <source>
        <dbReference type="Proteomes" id="UP001215461"/>
    </source>
</evidence>
<dbReference type="Gene3D" id="3.30.70.100">
    <property type="match status" value="1"/>
</dbReference>